<dbReference type="Pfam" id="PF06748">
    <property type="entry name" value="DUF1217"/>
    <property type="match status" value="1"/>
</dbReference>
<keyword evidence="2" id="KW-1185">Reference proteome</keyword>
<accession>A0A399R060</accession>
<reference evidence="1 2" key="1">
    <citation type="submission" date="2018-08" db="EMBL/GenBank/DDBJ databases">
        <title>Henriciella mobilis sp. nov., isolated from seawater.</title>
        <authorList>
            <person name="Cheng H."/>
            <person name="Wu Y.-H."/>
            <person name="Xu X.-W."/>
            <person name="Guo L.-L."/>
        </authorList>
    </citation>
    <scope>NUCLEOTIDE SEQUENCE [LARGE SCALE GENOMIC DNA]</scope>
    <source>
        <strain evidence="1 2">CCUG66934</strain>
    </source>
</reference>
<dbReference type="SUPFAM" id="SSF158837">
    <property type="entry name" value="AGR C 984p-like"/>
    <property type="match status" value="1"/>
</dbReference>
<name>A0A399R060_9PROT</name>
<dbReference type="InterPro" id="IPR010626">
    <property type="entry name" value="DUF1217"/>
</dbReference>
<dbReference type="Proteomes" id="UP000265431">
    <property type="component" value="Unassembled WGS sequence"/>
</dbReference>
<proteinExistence type="predicted"/>
<organism evidence="1 2">
    <name type="scientific">Henriciella barbarensis</name>
    <dbReference type="NCBI Taxonomy" id="86342"/>
    <lineage>
        <taxon>Bacteria</taxon>
        <taxon>Pseudomonadati</taxon>
        <taxon>Pseudomonadota</taxon>
        <taxon>Alphaproteobacteria</taxon>
        <taxon>Hyphomonadales</taxon>
        <taxon>Hyphomonadaceae</taxon>
        <taxon>Henriciella</taxon>
    </lineage>
</organism>
<dbReference type="InterPro" id="IPR023157">
    <property type="entry name" value="AGR-C-984p-like_sf"/>
</dbReference>
<evidence type="ECO:0000313" key="2">
    <source>
        <dbReference type="Proteomes" id="UP000265431"/>
    </source>
</evidence>
<gene>
    <name evidence="1" type="ORF">D1224_05390</name>
</gene>
<dbReference type="AlphaFoldDB" id="A0A399R060"/>
<evidence type="ECO:0000313" key="1">
    <source>
        <dbReference type="EMBL" id="RIJ23695.1"/>
    </source>
</evidence>
<sequence length="277" mass="30324">MVQPAIPMSGLAGWSFLQSTYNRQLETFSDSASVKNDRAYMSEKLSKPVSLDDFMSDRRLLRVTMTAFDLGGEEWKGGFIRKVLEEAATPDSTFLERLNNPAYTKFAETFAFEDGTLSLDADKIEQLGENFETAAFRIAVGDVDENMRLSLNYQQKIVDIAGTGSSNDAIAYRILGNPPVKAVLETALNLPSDISKQPIEKQAEILRDKLSSSFGISDLSQLTDPDNVNTVIRRFHVMETVNNGPSAMTPGYTALTLLGGGQGFGAIASQNLFLSLL</sequence>
<protein>
    <submittedName>
        <fullName evidence="1">DUF1217 domain-containing protein</fullName>
    </submittedName>
</protein>
<dbReference type="Gene3D" id="1.10.3700.10">
    <property type="entry name" value="AGR C 984p-like"/>
    <property type="match status" value="1"/>
</dbReference>
<dbReference type="EMBL" id="QWGB01000005">
    <property type="protein sequence ID" value="RIJ23695.1"/>
    <property type="molecule type" value="Genomic_DNA"/>
</dbReference>
<dbReference type="OrthoDB" id="7824597at2"/>
<comment type="caution">
    <text evidence="1">The sequence shown here is derived from an EMBL/GenBank/DDBJ whole genome shotgun (WGS) entry which is preliminary data.</text>
</comment>